<dbReference type="PANTHER" id="PTHR21666:SF289">
    <property type="entry name" value="L-ALA--D-GLU ENDOPEPTIDASE"/>
    <property type="match status" value="1"/>
</dbReference>
<keyword evidence="1" id="KW-0732">Signal</keyword>
<dbReference type="SUPFAM" id="SSF51261">
    <property type="entry name" value="Duplicated hybrid motif"/>
    <property type="match status" value="1"/>
</dbReference>
<dbReference type="InterPro" id="IPR011055">
    <property type="entry name" value="Dup_hybrid_motif"/>
</dbReference>
<evidence type="ECO:0000256" key="1">
    <source>
        <dbReference type="ARBA" id="ARBA00022729"/>
    </source>
</evidence>
<evidence type="ECO:0000256" key="2">
    <source>
        <dbReference type="SAM" id="Coils"/>
    </source>
</evidence>
<comment type="caution">
    <text evidence="4">The sequence shown here is derived from an EMBL/GenBank/DDBJ whole genome shotgun (WGS) entry which is preliminary data.</text>
</comment>
<sequence>MRLFTILFLTCILQSIYAQESVQEAKNKIAKTTAILQNTTDKKESSLSELNDIEAQIQGLEHLLHQINNRVIITKKEALLASHNIDSLSNKVEILKQEYAQLVYASYKTGGDFEQLAYLLASENFSQFVRRASYLEHYKEIRKKQIIEIERTQALLANKKVELEARNKEEETLLAEEKAQLTELRLLEKKQSDLIADLRNKEEYLKNQLNQEREGLAEIQRQMLAMTTEIKTKKALTKSEKVVVDNTSKSFNELKGKLQWPVTEGVITNRFGIRPHPVLEGVTIENHGIDIRVKKNTKIKTVHQGVVTAVSKVPNLQNVVVLRHDNYFTVYSKLSKVYVKKGDRLPLNKSIGVVAKNKDGFYEVQFQIWNTDNQKLDPEQWLIQD</sequence>
<proteinExistence type="predicted"/>
<keyword evidence="2" id="KW-0175">Coiled coil</keyword>
<dbReference type="Gene3D" id="6.10.250.3150">
    <property type="match status" value="1"/>
</dbReference>
<dbReference type="Gene3D" id="2.70.70.10">
    <property type="entry name" value="Glucose Permease (Domain IIA)"/>
    <property type="match status" value="1"/>
</dbReference>
<evidence type="ECO:0000259" key="3">
    <source>
        <dbReference type="Pfam" id="PF01551"/>
    </source>
</evidence>
<evidence type="ECO:0000313" key="5">
    <source>
        <dbReference type="Proteomes" id="UP000179797"/>
    </source>
</evidence>
<dbReference type="Proteomes" id="UP000179797">
    <property type="component" value="Unassembled WGS sequence"/>
</dbReference>
<name>A0A1S1Z2Z0_FLAPC</name>
<feature type="domain" description="M23ase beta-sheet core" evidence="3">
    <location>
        <begin position="286"/>
        <end position="378"/>
    </location>
</feature>
<feature type="coiled-coil region" evidence="2">
    <location>
        <begin position="149"/>
        <end position="222"/>
    </location>
</feature>
<accession>A0A1S1Z2Z0</accession>
<dbReference type="AlphaFoldDB" id="A0A1S1Z2Z0"/>
<organism evidence="4 5">
    <name type="scientific">Flammeovirga pacifica</name>
    <dbReference type="NCBI Taxonomy" id="915059"/>
    <lineage>
        <taxon>Bacteria</taxon>
        <taxon>Pseudomonadati</taxon>
        <taxon>Bacteroidota</taxon>
        <taxon>Cytophagia</taxon>
        <taxon>Cytophagales</taxon>
        <taxon>Flammeovirgaceae</taxon>
        <taxon>Flammeovirga</taxon>
    </lineage>
</organism>
<keyword evidence="5" id="KW-1185">Reference proteome</keyword>
<dbReference type="InterPro" id="IPR016047">
    <property type="entry name" value="M23ase_b-sheet_dom"/>
</dbReference>
<dbReference type="OrthoDB" id="9815884at2"/>
<dbReference type="CDD" id="cd12797">
    <property type="entry name" value="M23_peptidase"/>
    <property type="match status" value="1"/>
</dbReference>
<dbReference type="RefSeq" id="WP_044227438.1">
    <property type="nucleotide sequence ID" value="NZ_JRYR02000001.1"/>
</dbReference>
<dbReference type="Pfam" id="PF01551">
    <property type="entry name" value="Peptidase_M23"/>
    <property type="match status" value="1"/>
</dbReference>
<dbReference type="STRING" id="915059.NH26_15185"/>
<feature type="coiled-coil region" evidence="2">
    <location>
        <begin position="22"/>
        <end position="105"/>
    </location>
</feature>
<protein>
    <recommendedName>
        <fullName evidence="3">M23ase beta-sheet core domain-containing protein</fullName>
    </recommendedName>
</protein>
<dbReference type="GO" id="GO:0004222">
    <property type="term" value="F:metalloendopeptidase activity"/>
    <property type="evidence" value="ECO:0007669"/>
    <property type="project" value="TreeGrafter"/>
</dbReference>
<dbReference type="InterPro" id="IPR050570">
    <property type="entry name" value="Cell_wall_metabolism_enzyme"/>
</dbReference>
<dbReference type="EMBL" id="JRYR02000001">
    <property type="protein sequence ID" value="OHX67597.1"/>
    <property type="molecule type" value="Genomic_DNA"/>
</dbReference>
<evidence type="ECO:0000313" key="4">
    <source>
        <dbReference type="EMBL" id="OHX67597.1"/>
    </source>
</evidence>
<reference evidence="4 5" key="1">
    <citation type="journal article" date="2012" name="Int. J. Syst. Evol. Microbiol.">
        <title>Flammeovirga pacifica sp. nov., isolated from deep-sea sediment.</title>
        <authorList>
            <person name="Xu H."/>
            <person name="Fu Y."/>
            <person name="Yang N."/>
            <person name="Ding Z."/>
            <person name="Lai Q."/>
            <person name="Zeng R."/>
        </authorList>
    </citation>
    <scope>NUCLEOTIDE SEQUENCE [LARGE SCALE GENOMIC DNA]</scope>
    <source>
        <strain evidence="5">DSM 24597 / LMG 26175 / WPAGA1</strain>
    </source>
</reference>
<gene>
    <name evidence="4" type="ORF">NH26_15185</name>
</gene>
<dbReference type="PANTHER" id="PTHR21666">
    <property type="entry name" value="PEPTIDASE-RELATED"/>
    <property type="match status" value="1"/>
</dbReference>